<feature type="transmembrane region" description="Helical" evidence="8">
    <location>
        <begin position="235"/>
        <end position="259"/>
    </location>
</feature>
<dbReference type="AlphaFoldDB" id="A0A1M4W8V4"/>
<keyword evidence="4" id="KW-1003">Cell membrane</keyword>
<evidence type="ECO:0000256" key="8">
    <source>
        <dbReference type="SAM" id="Phobius"/>
    </source>
</evidence>
<feature type="transmembrane region" description="Helical" evidence="8">
    <location>
        <begin position="12"/>
        <end position="34"/>
    </location>
</feature>
<dbReference type="GO" id="GO:0055085">
    <property type="term" value="P:transmembrane transport"/>
    <property type="evidence" value="ECO:0007669"/>
    <property type="project" value="TreeGrafter"/>
</dbReference>
<dbReference type="PANTHER" id="PTHR21716">
    <property type="entry name" value="TRANSMEMBRANE PROTEIN"/>
    <property type="match status" value="1"/>
</dbReference>
<sequence length="368" mass="41566">MKLFEKVSKYLDILVLVAIGFVIIKLIDNFHVFIPLLDKTYSIISTFLYAFIIAYILNPIMNVFEKKCKLKRGLSLFITYALILGLVFIICFFFIPSIVNSIIDLTGSIPSYIKQIQEWFNNLLKNDTIKTLMDQTGILHKINVMPETVGSVAINILNGAVTGLVSTTSYVIKWVFGFIISIYVLYDKEKFLKFAKTICYMILKEKKGKSFENFVRTLHKMIGVYIGTKAIDSTIIGFLSLVGMLIIGIPYAFLLSLVVGFTNMIPYFGPFLGMVVAFSINIFINPTKAIIVLIFLFLLQQFDAWYLEPKLIGNKVGLSPFLIILGVTIGGGFYGPIGMILASPVMAIIRVYTDRKLEEFREKNTYLA</sequence>
<feature type="transmembrane region" description="Helical" evidence="8">
    <location>
        <begin position="40"/>
        <end position="61"/>
    </location>
</feature>
<dbReference type="PANTHER" id="PTHR21716:SF53">
    <property type="entry name" value="PERMEASE PERM-RELATED"/>
    <property type="match status" value="1"/>
</dbReference>
<keyword evidence="10" id="KW-1185">Reference proteome</keyword>
<evidence type="ECO:0000256" key="4">
    <source>
        <dbReference type="ARBA" id="ARBA00022475"/>
    </source>
</evidence>
<dbReference type="InterPro" id="IPR002549">
    <property type="entry name" value="AI-2E-like"/>
</dbReference>
<keyword evidence="6 8" id="KW-1133">Transmembrane helix</keyword>
<feature type="transmembrane region" description="Helical" evidence="8">
    <location>
        <begin position="319"/>
        <end position="352"/>
    </location>
</feature>
<dbReference type="RefSeq" id="WP_072895462.1">
    <property type="nucleotide sequence ID" value="NZ_FQVM01000011.1"/>
</dbReference>
<keyword evidence="5 8" id="KW-0812">Transmembrane</keyword>
<dbReference type="OrthoDB" id="9793390at2"/>
<dbReference type="STRING" id="1533.SAMN05443638_11116"/>
<dbReference type="EMBL" id="FQVM01000011">
    <property type="protein sequence ID" value="SHE77698.1"/>
    <property type="molecule type" value="Genomic_DNA"/>
</dbReference>
<dbReference type="Pfam" id="PF01594">
    <property type="entry name" value="AI-2E_transport"/>
    <property type="match status" value="1"/>
</dbReference>
<gene>
    <name evidence="9" type="ORF">SAMN05443638_11116</name>
</gene>
<proteinExistence type="inferred from homology"/>
<comment type="subcellular location">
    <subcellularLocation>
        <location evidence="1">Cell membrane</location>
        <topology evidence="1">Multi-pass membrane protein</topology>
    </subcellularLocation>
</comment>
<organism evidence="9 10">
    <name type="scientific">Clostridium fallax</name>
    <dbReference type="NCBI Taxonomy" id="1533"/>
    <lineage>
        <taxon>Bacteria</taxon>
        <taxon>Bacillati</taxon>
        <taxon>Bacillota</taxon>
        <taxon>Clostridia</taxon>
        <taxon>Eubacteriales</taxon>
        <taxon>Clostridiaceae</taxon>
        <taxon>Clostridium</taxon>
    </lineage>
</organism>
<evidence type="ECO:0000256" key="3">
    <source>
        <dbReference type="ARBA" id="ARBA00022448"/>
    </source>
</evidence>
<evidence type="ECO:0000256" key="2">
    <source>
        <dbReference type="ARBA" id="ARBA00009773"/>
    </source>
</evidence>
<feature type="transmembrane region" description="Helical" evidence="8">
    <location>
        <begin position="73"/>
        <end position="95"/>
    </location>
</feature>
<dbReference type="Proteomes" id="UP000184035">
    <property type="component" value="Unassembled WGS sequence"/>
</dbReference>
<accession>A0A1M4W8V4</accession>
<feature type="transmembrane region" description="Helical" evidence="8">
    <location>
        <begin position="289"/>
        <end position="307"/>
    </location>
</feature>
<feature type="transmembrane region" description="Helical" evidence="8">
    <location>
        <begin position="265"/>
        <end position="284"/>
    </location>
</feature>
<keyword evidence="3" id="KW-0813">Transport</keyword>
<evidence type="ECO:0000313" key="10">
    <source>
        <dbReference type="Proteomes" id="UP000184035"/>
    </source>
</evidence>
<comment type="similarity">
    <text evidence="2">Belongs to the autoinducer-2 exporter (AI-2E) (TC 2.A.86) family.</text>
</comment>
<evidence type="ECO:0000256" key="5">
    <source>
        <dbReference type="ARBA" id="ARBA00022692"/>
    </source>
</evidence>
<reference evidence="9 10" key="1">
    <citation type="submission" date="2016-11" db="EMBL/GenBank/DDBJ databases">
        <authorList>
            <person name="Jaros S."/>
            <person name="Januszkiewicz K."/>
            <person name="Wedrychowicz H."/>
        </authorList>
    </citation>
    <scope>NUCLEOTIDE SEQUENCE [LARGE SCALE GENOMIC DNA]</scope>
    <source>
        <strain evidence="9 10">DSM 2631</strain>
    </source>
</reference>
<evidence type="ECO:0000256" key="7">
    <source>
        <dbReference type="ARBA" id="ARBA00023136"/>
    </source>
</evidence>
<evidence type="ECO:0000256" key="1">
    <source>
        <dbReference type="ARBA" id="ARBA00004651"/>
    </source>
</evidence>
<evidence type="ECO:0000256" key="6">
    <source>
        <dbReference type="ARBA" id="ARBA00022989"/>
    </source>
</evidence>
<feature type="transmembrane region" description="Helical" evidence="8">
    <location>
        <begin position="167"/>
        <end position="186"/>
    </location>
</feature>
<keyword evidence="7 8" id="KW-0472">Membrane</keyword>
<protein>
    <submittedName>
        <fullName evidence="9">Predicted PurR-regulated permease PerM</fullName>
    </submittedName>
</protein>
<name>A0A1M4W8V4_9CLOT</name>
<evidence type="ECO:0000313" key="9">
    <source>
        <dbReference type="EMBL" id="SHE77698.1"/>
    </source>
</evidence>
<dbReference type="GO" id="GO:0005886">
    <property type="term" value="C:plasma membrane"/>
    <property type="evidence" value="ECO:0007669"/>
    <property type="project" value="UniProtKB-SubCell"/>
</dbReference>